<dbReference type="CDD" id="cd15482">
    <property type="entry name" value="Sialidase_non-viral"/>
    <property type="match status" value="3"/>
</dbReference>
<dbReference type="PANTHER" id="PTHR43739:SF5">
    <property type="entry name" value="EXO-ALPHA-SIALIDASE"/>
    <property type="match status" value="1"/>
</dbReference>
<dbReference type="InterPro" id="IPR015943">
    <property type="entry name" value="WD40/YVTN_repeat-like_dom_sf"/>
</dbReference>
<keyword evidence="1" id="KW-0677">Repeat</keyword>
<dbReference type="SUPFAM" id="SSF50939">
    <property type="entry name" value="Sialidases"/>
    <property type="match status" value="1"/>
</dbReference>
<feature type="signal peptide" evidence="3">
    <location>
        <begin position="1"/>
        <end position="37"/>
    </location>
</feature>
<keyword evidence="3" id="KW-0732">Signal</keyword>
<feature type="domain" description="Sortilin N-terminal" evidence="4">
    <location>
        <begin position="286"/>
        <end position="390"/>
    </location>
</feature>
<dbReference type="PROSITE" id="PS51257">
    <property type="entry name" value="PROKAR_LIPOPROTEIN"/>
    <property type="match status" value="1"/>
</dbReference>
<evidence type="ECO:0000259" key="4">
    <source>
        <dbReference type="Pfam" id="PF15902"/>
    </source>
</evidence>
<evidence type="ECO:0000313" key="5">
    <source>
        <dbReference type="EMBL" id="AAP58622.1"/>
    </source>
</evidence>
<dbReference type="InterPro" id="IPR031778">
    <property type="entry name" value="Sortilin_N"/>
</dbReference>
<dbReference type="PANTHER" id="PTHR43739">
    <property type="entry name" value="XYLOGLUCANASE (EUROFUNG)"/>
    <property type="match status" value="1"/>
</dbReference>
<reference evidence="5" key="1">
    <citation type="journal article" date="2003" name="Mol. Microbiol.">
        <title>Acidobacteria form a coherent but highly diverse group within the bacterial domain: evidence from environmental genomics.</title>
        <authorList>
            <person name="Quaiser A."/>
            <person name="Ochsenreiter T."/>
            <person name="Lanz C."/>
            <person name="Schuster S.C."/>
            <person name="Treusch A.H."/>
            <person name="Eck J."/>
            <person name="Schleper C."/>
        </authorList>
    </citation>
    <scope>NUCLEOTIDE SEQUENCE</scope>
</reference>
<dbReference type="EMBL" id="AH012920">
    <property type="protein sequence ID" value="AAP58622.1"/>
    <property type="molecule type" value="Genomic_DNA"/>
</dbReference>
<evidence type="ECO:0000256" key="3">
    <source>
        <dbReference type="SAM" id="SignalP"/>
    </source>
</evidence>
<protein>
    <recommendedName>
        <fullName evidence="4">Sortilin N-terminal domain-containing protein</fullName>
    </recommendedName>
</protein>
<name>Q7X2U2_9BACT</name>
<dbReference type="InterPro" id="IPR036278">
    <property type="entry name" value="Sialidase_sf"/>
</dbReference>
<dbReference type="Gene3D" id="2.130.10.10">
    <property type="entry name" value="YVTN repeat-like/Quinoprotein amine dehydrogenase"/>
    <property type="match status" value="3"/>
</dbReference>
<dbReference type="GO" id="GO:0010411">
    <property type="term" value="P:xyloglucan metabolic process"/>
    <property type="evidence" value="ECO:0007669"/>
    <property type="project" value="TreeGrafter"/>
</dbReference>
<sequence>MTMKTNTPPNPLGRLTTLALAVLALSACLLFAASVSAQTDRSAVYSGMRWRLIGPHRAGRVTAVAGIVGQPATYYFGTPGGGLWKTINAGRTWQPIFDSVNVASIGALALAPSNPKIIYVGTGERANGNGVYKSSDAGATWTNVGLRETNAISALIVDPQNPDVVIAGAIGPFGAGDDRGIFKTTDGGRNWTKVFFKDAKTAILDMCADPNDSTIIYAATGTVGFGPGAARPNGPSAFIYRSNDEGSTWQLVGGAGLPAEARGRIGVGVAPGTSGKRVYAIMSQGFFRSDDAGENWQKITNDPRVLGSGYFSRVFVNPKNADDVFVMQTATYRSQDGGKTFAAFKGEPSGEDDHVMWIAPDDPQRMIMGTDQGAVITFDDGATWTEWFNQPTGEMYHVVTDTAFPYRLYASQQDSGSVAVTSRSDFGQITLRDWFPSGSFESGYIAPDPTNPNYIYSIGWFGTVLRLDRVTNQISTVFVPGPKYRYTWETPLVFSPTDPKTLYVGMQHVLRTNDGAVNWTEISPDLTQKTTEPVKKNHADFDDEEDKPQAPANGVIQTIAPSAAKAGIIWVGTSTGLVQLTRDGGKNWQNVTPPGLPERAAIILIEASPRNADTAYVIGVAIPDSHPYIYRTRDGGKSWQKIVTGLPDKGIARVVREDPTREGLVYAGTETGAHVSYDGGDHWQTLQLNLPTVSVRDLQVHDNDLVAATYGRGLWSLDNLSPLRNADDKIAAAKVQLFAPETATRARWDSWPDTPLPADTAAGQNPVDGALIDYYLQSDVAGEITLDVRDEHGRTVRHYSSNASASNLLPANAPEYWFAPPAVLSTKAGLHRFVWNLQWEHPATLPFGYYGKLLGYTEYTVPDHAVTGQTPRHQPPGPYAVPGRYEVVLTVEGQTYRQPLIVKADPRVSASQADLQAQLDLARQMTDGMAASYTSYYDVNALTAALADRRKSKPDVKELGSAITELEKQIAELADGSSALPGFGPINRDLARYLAMIESGDVRPAPSARENAESACMALKTNLARWRVINSDKLPALNKLLQQNNLAALVAVTPPADPICGQAH</sequence>
<feature type="domain" description="Sortilin N-terminal" evidence="4">
    <location>
        <begin position="83"/>
        <end position="194"/>
    </location>
</feature>
<organism evidence="5">
    <name type="scientific">uncultured Acidobacteriota bacterium</name>
    <dbReference type="NCBI Taxonomy" id="171953"/>
    <lineage>
        <taxon>Bacteria</taxon>
        <taxon>Pseudomonadati</taxon>
        <taxon>Acidobacteriota</taxon>
        <taxon>environmental samples</taxon>
    </lineage>
</organism>
<dbReference type="Pfam" id="PF15902">
    <property type="entry name" value="Sortilin-Vps10"/>
    <property type="match status" value="2"/>
</dbReference>
<evidence type="ECO:0000256" key="1">
    <source>
        <dbReference type="ARBA" id="ARBA00022737"/>
    </source>
</evidence>
<dbReference type="AlphaFoldDB" id="Q7X2U2"/>
<feature type="region of interest" description="Disordered" evidence="2">
    <location>
        <begin position="528"/>
        <end position="549"/>
    </location>
</feature>
<proteinExistence type="predicted"/>
<dbReference type="InterPro" id="IPR052025">
    <property type="entry name" value="Xyloglucanase_GH74"/>
</dbReference>
<evidence type="ECO:0000256" key="2">
    <source>
        <dbReference type="SAM" id="MobiDB-lite"/>
    </source>
</evidence>
<feature type="chain" id="PRO_5004295107" description="Sortilin N-terminal domain-containing protein" evidence="3">
    <location>
        <begin position="38"/>
        <end position="1064"/>
    </location>
</feature>
<accession>Q7X2U2</accession>
<dbReference type="SUPFAM" id="SSF110296">
    <property type="entry name" value="Oligoxyloglucan reducing end-specific cellobiohydrolase"/>
    <property type="match status" value="2"/>
</dbReference>